<dbReference type="PANTHER" id="PTHR42866:SF1">
    <property type="entry name" value="SPORE COAT POLYSACCHARIDE BIOSYNTHESIS PROTEIN SPSF"/>
    <property type="match status" value="1"/>
</dbReference>
<protein>
    <submittedName>
        <fullName evidence="1">3-deoxy-manno-octulosonate cytidylyltransferase</fullName>
    </submittedName>
</protein>
<comment type="caution">
    <text evidence="1">The sequence shown here is derived from an EMBL/GenBank/DDBJ whole genome shotgun (WGS) entry which is preliminary data.</text>
</comment>
<dbReference type="AlphaFoldDB" id="A0A5C5WUM0"/>
<dbReference type="Pfam" id="PF02348">
    <property type="entry name" value="CTP_transf_3"/>
    <property type="match status" value="1"/>
</dbReference>
<dbReference type="InterPro" id="IPR029044">
    <property type="entry name" value="Nucleotide-diphossugar_trans"/>
</dbReference>
<keyword evidence="1" id="KW-0808">Transferase</keyword>
<organism evidence="1 2">
    <name type="scientific">Rubripirellula amarantea</name>
    <dbReference type="NCBI Taxonomy" id="2527999"/>
    <lineage>
        <taxon>Bacteria</taxon>
        <taxon>Pseudomonadati</taxon>
        <taxon>Planctomycetota</taxon>
        <taxon>Planctomycetia</taxon>
        <taxon>Pirellulales</taxon>
        <taxon>Pirellulaceae</taxon>
        <taxon>Rubripirellula</taxon>
    </lineage>
</organism>
<dbReference type="Proteomes" id="UP000316598">
    <property type="component" value="Unassembled WGS sequence"/>
</dbReference>
<dbReference type="GO" id="GO:0016779">
    <property type="term" value="F:nucleotidyltransferase activity"/>
    <property type="evidence" value="ECO:0007669"/>
    <property type="project" value="UniProtKB-KW"/>
</dbReference>
<accession>A0A5C5WUM0</accession>
<name>A0A5C5WUM0_9BACT</name>
<keyword evidence="1" id="KW-0548">Nucleotidyltransferase</keyword>
<proteinExistence type="predicted"/>
<keyword evidence="2" id="KW-1185">Reference proteome</keyword>
<reference evidence="1 2" key="1">
    <citation type="submission" date="2019-02" db="EMBL/GenBank/DDBJ databases">
        <title>Deep-cultivation of Planctomycetes and their phenomic and genomic characterization uncovers novel biology.</title>
        <authorList>
            <person name="Wiegand S."/>
            <person name="Jogler M."/>
            <person name="Boedeker C."/>
            <person name="Pinto D."/>
            <person name="Vollmers J."/>
            <person name="Rivas-Marin E."/>
            <person name="Kohn T."/>
            <person name="Peeters S.H."/>
            <person name="Heuer A."/>
            <person name="Rast P."/>
            <person name="Oberbeckmann S."/>
            <person name="Bunk B."/>
            <person name="Jeske O."/>
            <person name="Meyerdierks A."/>
            <person name="Storesund J.E."/>
            <person name="Kallscheuer N."/>
            <person name="Luecker S."/>
            <person name="Lage O.M."/>
            <person name="Pohl T."/>
            <person name="Merkel B.J."/>
            <person name="Hornburger P."/>
            <person name="Mueller R.-W."/>
            <person name="Bruemmer F."/>
            <person name="Labrenz M."/>
            <person name="Spormann A.M."/>
            <person name="Op Den Camp H."/>
            <person name="Overmann J."/>
            <person name="Amann R."/>
            <person name="Jetten M.S.M."/>
            <person name="Mascher T."/>
            <person name="Medema M.H."/>
            <person name="Devos D.P."/>
            <person name="Kaster A.-K."/>
            <person name="Ovreas L."/>
            <person name="Rohde M."/>
            <person name="Galperin M.Y."/>
            <person name="Jogler C."/>
        </authorList>
    </citation>
    <scope>NUCLEOTIDE SEQUENCE [LARGE SCALE GENOMIC DNA]</scope>
    <source>
        <strain evidence="1 2">Pla22</strain>
    </source>
</reference>
<dbReference type="PANTHER" id="PTHR42866">
    <property type="entry name" value="3-DEOXY-MANNO-OCTULOSONATE CYTIDYLYLTRANSFERASE"/>
    <property type="match status" value="1"/>
</dbReference>
<evidence type="ECO:0000313" key="1">
    <source>
        <dbReference type="EMBL" id="TWT53715.1"/>
    </source>
</evidence>
<dbReference type="SUPFAM" id="SSF53448">
    <property type="entry name" value="Nucleotide-diphospho-sugar transferases"/>
    <property type="match status" value="1"/>
</dbReference>
<sequence length="262" mass="29064">MLLKGGDQVNKIVAIVQARVGSSRLPGKTLMQLGDRSVLARVLLRLSQCKKVDQIVVATTTNGEDDRIMNEAVACGFQCFRGSESDVLSRYYGAAKMAEATHVIRVTSDCPFIDPVLIDRMVDHYLEQARNVDYLSNAFERTFPHGLDTEIFSASALAIAHAHGASAAEREHVTPYIYLNPDQFEVSNFSNSENLSHHRWTLDEADDWAFFEAVVGHLPDPLVTTDQVLALLEREPQISEINARVQQKTLADSKPINQKLAG</sequence>
<dbReference type="Gene3D" id="3.90.550.10">
    <property type="entry name" value="Spore Coat Polysaccharide Biosynthesis Protein SpsA, Chain A"/>
    <property type="match status" value="1"/>
</dbReference>
<gene>
    <name evidence="1" type="ORF">Pla22_13470</name>
</gene>
<dbReference type="CDD" id="cd02518">
    <property type="entry name" value="GT2_SpsF"/>
    <property type="match status" value="1"/>
</dbReference>
<dbReference type="GO" id="GO:0005829">
    <property type="term" value="C:cytosol"/>
    <property type="evidence" value="ECO:0007669"/>
    <property type="project" value="TreeGrafter"/>
</dbReference>
<dbReference type="OrthoDB" id="9815559at2"/>
<dbReference type="EMBL" id="SJPI01000001">
    <property type="protein sequence ID" value="TWT53715.1"/>
    <property type="molecule type" value="Genomic_DNA"/>
</dbReference>
<dbReference type="InterPro" id="IPR003329">
    <property type="entry name" value="Cytidylyl_trans"/>
</dbReference>
<evidence type="ECO:0000313" key="2">
    <source>
        <dbReference type="Proteomes" id="UP000316598"/>
    </source>
</evidence>